<evidence type="ECO:0000313" key="1">
    <source>
        <dbReference type="EMBL" id="OKP92101.1"/>
    </source>
</evidence>
<reference evidence="1 2" key="1">
    <citation type="submission" date="2016-03" db="EMBL/GenBank/DDBJ databases">
        <authorList>
            <person name="Sant'Anna F.H."/>
            <person name="Ambrosini A."/>
            <person name="Souza R."/>
            <person name="Bach E."/>
            <person name="Fernandes G."/>
            <person name="Balsanelli E."/>
            <person name="Baura V.A."/>
            <person name="Souza E.M."/>
            <person name="Passaglia L."/>
        </authorList>
    </citation>
    <scope>NUCLEOTIDE SEQUENCE [LARGE SCALE GENOMIC DNA]</scope>
    <source>
        <strain evidence="1 2">P26E</strain>
    </source>
</reference>
<proteinExistence type="predicted"/>
<organism evidence="1 2">
    <name type="scientific">Paenibacillus helianthi</name>
    <dbReference type="NCBI Taxonomy" id="1349432"/>
    <lineage>
        <taxon>Bacteria</taxon>
        <taxon>Bacillati</taxon>
        <taxon>Bacillota</taxon>
        <taxon>Bacilli</taxon>
        <taxon>Bacillales</taxon>
        <taxon>Paenibacillaceae</taxon>
        <taxon>Paenibacillus</taxon>
    </lineage>
</organism>
<dbReference type="Proteomes" id="UP000186058">
    <property type="component" value="Unassembled WGS sequence"/>
</dbReference>
<keyword evidence="2" id="KW-1185">Reference proteome</keyword>
<gene>
    <name evidence="1" type="ORF">A3844_01590</name>
</gene>
<accession>A0ABX3EV61</accession>
<evidence type="ECO:0000313" key="2">
    <source>
        <dbReference type="Proteomes" id="UP000186058"/>
    </source>
</evidence>
<dbReference type="EMBL" id="LVWI01000001">
    <property type="protein sequence ID" value="OKP92101.1"/>
    <property type="molecule type" value="Genomic_DNA"/>
</dbReference>
<sequence length="63" mass="7550">MKWIHRLFPRHGELEKEISQASSRVAISINRYKNMSQEIQAEIERNRFAKYLVYDKGDHHGVH</sequence>
<name>A0ABX3EV61_9BACL</name>
<comment type="caution">
    <text evidence="1">The sequence shown here is derived from an EMBL/GenBank/DDBJ whole genome shotgun (WGS) entry which is preliminary data.</text>
</comment>
<protein>
    <submittedName>
        <fullName evidence="1">Uncharacterized protein</fullName>
    </submittedName>
</protein>